<name>A0A9P3LY04_9FUNG</name>
<organism evidence="2 3">
    <name type="scientific">Entomortierella parvispora</name>
    <dbReference type="NCBI Taxonomy" id="205924"/>
    <lineage>
        <taxon>Eukaryota</taxon>
        <taxon>Fungi</taxon>
        <taxon>Fungi incertae sedis</taxon>
        <taxon>Mucoromycota</taxon>
        <taxon>Mortierellomycotina</taxon>
        <taxon>Mortierellomycetes</taxon>
        <taxon>Mortierellales</taxon>
        <taxon>Mortierellaceae</taxon>
        <taxon>Entomortierella</taxon>
    </lineage>
</organism>
<dbReference type="AlphaFoldDB" id="A0A9P3LY04"/>
<feature type="region of interest" description="Disordered" evidence="1">
    <location>
        <begin position="1"/>
        <end position="20"/>
    </location>
</feature>
<dbReference type="EMBL" id="BQFW01000010">
    <property type="protein sequence ID" value="GJJ74891.1"/>
    <property type="molecule type" value="Genomic_DNA"/>
</dbReference>
<evidence type="ECO:0000313" key="3">
    <source>
        <dbReference type="Proteomes" id="UP000827284"/>
    </source>
</evidence>
<reference evidence="2" key="1">
    <citation type="submission" date="2021-11" db="EMBL/GenBank/DDBJ databases">
        <authorList>
            <person name="Herlambang A."/>
            <person name="Guo Y."/>
            <person name="Takashima Y."/>
            <person name="Nishizawa T."/>
        </authorList>
    </citation>
    <scope>NUCLEOTIDE SEQUENCE</scope>
    <source>
        <strain evidence="2">E1425</strain>
    </source>
</reference>
<accession>A0A9P3LY04</accession>
<comment type="caution">
    <text evidence="2">The sequence shown here is derived from an EMBL/GenBank/DDBJ whole genome shotgun (WGS) entry which is preliminary data.</text>
</comment>
<reference evidence="2" key="2">
    <citation type="journal article" date="2022" name="Microbiol. Resour. Announc.">
        <title>Whole-Genome Sequence of Entomortierella parvispora E1425, a Mucoromycotan Fungus Associated with Burkholderiaceae-Related Endosymbiotic Bacteria.</title>
        <authorList>
            <person name="Herlambang A."/>
            <person name="Guo Y."/>
            <person name="Takashima Y."/>
            <person name="Narisawa K."/>
            <person name="Ohta H."/>
            <person name="Nishizawa T."/>
        </authorList>
    </citation>
    <scope>NUCLEOTIDE SEQUENCE</scope>
    <source>
        <strain evidence="2">E1425</strain>
    </source>
</reference>
<proteinExistence type="predicted"/>
<dbReference type="PANTHER" id="PTHR13318:SF190">
    <property type="entry name" value="PARTNER OF PAIRED, ISOFORM B"/>
    <property type="match status" value="1"/>
</dbReference>
<keyword evidence="3" id="KW-1185">Reference proteome</keyword>
<dbReference type="GO" id="GO:0031146">
    <property type="term" value="P:SCF-dependent proteasomal ubiquitin-dependent protein catabolic process"/>
    <property type="evidence" value="ECO:0007669"/>
    <property type="project" value="TreeGrafter"/>
</dbReference>
<sequence>MFAGVSNSATNSAAHQPACSVNEEPPAIAVTSQGSENSLPSQGRDQDSDQRHCMDLSNPRRSIFDIPEILQEVCGYLHGLTLVRASRVSKDFFNCCKALLWTTIPESAWQDPYFCENWHHHGSRIRSLRCGPGVDLGQVALYCHNLVSLDVSRILDEQMYTPSSLSGASATDQNRVGSLSAAKSTASKNIISNTTQSDTKDTRYTNNSCSYQAFVGMTDNLVRVLESNRGLRCLQLKPLGRFPPALLEALTRLDLLEVLSLNGWQGFQEYSLQLILAGCRRLAHLSLGENDFTRFTLDTLACQDSSSFRKDEDCVIKLEPFDDPIKGTHGRHYVDQDLLDIQSKRAVRYPKSVPSLRSGQHLEILKPPAAAPFSNLASNADQPLDIQSRIRTLLLHQTGLRQEFLVNLTRQCPQLEHLSLINGWGFYPSSKFASVLAQLCPQLSRLEFREQALDLQDEFFVSLCRHFPRLQWLHAGRTGFSQSALESVGTYCRSIVRLNLDGTRGIQSPTLDGVLRSCPSLTELHAQGVVLNGRDLSKSSQWACTGLETLVLDIEIYVALPSAGSEDNDPAESVKTVRSRVYSQLAALTRLQRLGLGGGHRVGGRDSGVDLTLESGLRALTTLQCLESIDLRRLVQHLEQDDVEWMIQNWPRLEKVEVKDGIKNPRLGRHNKAIQWLAQARPGIELCI</sequence>
<dbReference type="GO" id="GO:0019005">
    <property type="term" value="C:SCF ubiquitin ligase complex"/>
    <property type="evidence" value="ECO:0007669"/>
    <property type="project" value="TreeGrafter"/>
</dbReference>
<dbReference type="OrthoDB" id="27842at2759"/>
<protein>
    <recommendedName>
        <fullName evidence="4">F-box domain-containing protein</fullName>
    </recommendedName>
</protein>
<dbReference type="PANTHER" id="PTHR13318">
    <property type="entry name" value="PARTNER OF PAIRED, ISOFORM B-RELATED"/>
    <property type="match status" value="1"/>
</dbReference>
<evidence type="ECO:0000256" key="1">
    <source>
        <dbReference type="SAM" id="MobiDB-lite"/>
    </source>
</evidence>
<dbReference type="Gene3D" id="3.80.10.10">
    <property type="entry name" value="Ribonuclease Inhibitor"/>
    <property type="match status" value="2"/>
</dbReference>
<dbReference type="SUPFAM" id="SSF52047">
    <property type="entry name" value="RNI-like"/>
    <property type="match status" value="1"/>
</dbReference>
<gene>
    <name evidence="2" type="ORF">EMPS_07249</name>
</gene>
<dbReference type="InterPro" id="IPR032675">
    <property type="entry name" value="LRR_dom_sf"/>
</dbReference>
<feature type="region of interest" description="Disordered" evidence="1">
    <location>
        <begin position="31"/>
        <end position="52"/>
    </location>
</feature>
<feature type="compositionally biased region" description="Polar residues" evidence="1">
    <location>
        <begin position="31"/>
        <end position="43"/>
    </location>
</feature>
<feature type="compositionally biased region" description="Polar residues" evidence="1">
    <location>
        <begin position="1"/>
        <end position="14"/>
    </location>
</feature>
<evidence type="ECO:0008006" key="4">
    <source>
        <dbReference type="Google" id="ProtNLM"/>
    </source>
</evidence>
<dbReference type="Proteomes" id="UP000827284">
    <property type="component" value="Unassembled WGS sequence"/>
</dbReference>
<evidence type="ECO:0000313" key="2">
    <source>
        <dbReference type="EMBL" id="GJJ74891.1"/>
    </source>
</evidence>